<dbReference type="GO" id="GO:0005886">
    <property type="term" value="C:plasma membrane"/>
    <property type="evidence" value="ECO:0007669"/>
    <property type="project" value="TreeGrafter"/>
</dbReference>
<dbReference type="InterPro" id="IPR001245">
    <property type="entry name" value="Ser-Thr/Tyr_kinase_cat_dom"/>
</dbReference>
<keyword evidence="9" id="KW-0547">Nucleotide-binding</keyword>
<evidence type="ECO:0000256" key="20">
    <source>
        <dbReference type="SAM" id="Phobius"/>
    </source>
</evidence>
<keyword evidence="6 20" id="KW-0812">Transmembrane</keyword>
<dbReference type="PROSITE" id="PS50026">
    <property type="entry name" value="EGF_3"/>
    <property type="match status" value="2"/>
</dbReference>
<dbReference type="InterPro" id="IPR011009">
    <property type="entry name" value="Kinase-like_dom_sf"/>
</dbReference>
<keyword evidence="2" id="KW-0723">Serine/threonine-protein kinase</keyword>
<dbReference type="EMBL" id="CACTIH010002008">
    <property type="protein sequence ID" value="CAA2971356.1"/>
    <property type="molecule type" value="Genomic_DNA"/>
</dbReference>
<keyword evidence="8" id="KW-0677">Repeat</keyword>
<keyword evidence="25" id="KW-1185">Reference proteome</keyword>
<evidence type="ECO:0000256" key="14">
    <source>
        <dbReference type="ARBA" id="ARBA00023157"/>
    </source>
</evidence>
<dbReference type="InterPro" id="IPR045274">
    <property type="entry name" value="WAK-like"/>
</dbReference>
<dbReference type="SUPFAM" id="SSF56112">
    <property type="entry name" value="Protein kinase-like (PK-like)"/>
    <property type="match status" value="1"/>
</dbReference>
<keyword evidence="14" id="KW-1015">Disulfide bond</keyword>
<evidence type="ECO:0000256" key="17">
    <source>
        <dbReference type="ARBA" id="ARBA00047951"/>
    </source>
</evidence>
<dbReference type="Gene3D" id="2.10.25.10">
    <property type="entry name" value="Laminin"/>
    <property type="match status" value="2"/>
</dbReference>
<gene>
    <name evidence="24" type="ORF">OLEA9_A002336</name>
</gene>
<evidence type="ECO:0000256" key="7">
    <source>
        <dbReference type="ARBA" id="ARBA00022729"/>
    </source>
</evidence>
<keyword evidence="11" id="KW-0067">ATP-binding</keyword>
<protein>
    <submittedName>
        <fullName evidence="24">Wall-associated receptor kinase-like 8</fullName>
    </submittedName>
</protein>
<dbReference type="GO" id="GO:0004674">
    <property type="term" value="F:protein serine/threonine kinase activity"/>
    <property type="evidence" value="ECO:0007669"/>
    <property type="project" value="UniProtKB-KW"/>
</dbReference>
<evidence type="ECO:0000256" key="4">
    <source>
        <dbReference type="ARBA" id="ARBA00022553"/>
    </source>
</evidence>
<evidence type="ECO:0000256" key="3">
    <source>
        <dbReference type="ARBA" id="ARBA00022536"/>
    </source>
</evidence>
<dbReference type="GO" id="GO:0005524">
    <property type="term" value="F:ATP binding"/>
    <property type="evidence" value="ECO:0007669"/>
    <property type="project" value="UniProtKB-KW"/>
</dbReference>
<dbReference type="OrthoDB" id="4062651at2759"/>
<comment type="catalytic activity">
    <reaction evidence="17">
        <text>L-threonyl-[protein] + ATP = O-phospho-L-threonyl-[protein] + ADP + H(+)</text>
        <dbReference type="Rhea" id="RHEA:46608"/>
        <dbReference type="Rhea" id="RHEA-COMP:11060"/>
        <dbReference type="Rhea" id="RHEA-COMP:11605"/>
        <dbReference type="ChEBI" id="CHEBI:15378"/>
        <dbReference type="ChEBI" id="CHEBI:30013"/>
        <dbReference type="ChEBI" id="CHEBI:30616"/>
        <dbReference type="ChEBI" id="CHEBI:61977"/>
        <dbReference type="ChEBI" id="CHEBI:456216"/>
    </reaction>
</comment>
<keyword evidence="15" id="KW-0325">Glycoprotein</keyword>
<reference evidence="24 25" key="1">
    <citation type="submission" date="2019-12" db="EMBL/GenBank/DDBJ databases">
        <authorList>
            <person name="Alioto T."/>
            <person name="Alioto T."/>
            <person name="Gomez Garrido J."/>
        </authorList>
    </citation>
    <scope>NUCLEOTIDE SEQUENCE [LARGE SCALE GENOMIC DNA]</scope>
</reference>
<dbReference type="InterPro" id="IPR001881">
    <property type="entry name" value="EGF-like_Ca-bd_dom"/>
</dbReference>
<keyword evidence="5" id="KW-0808">Transferase</keyword>
<feature type="chain" id="PRO_5035748941" evidence="21">
    <location>
        <begin position="20"/>
        <end position="770"/>
    </location>
</feature>
<comment type="subcellular location">
    <subcellularLocation>
        <location evidence="1">Membrane</location>
        <topology evidence="1">Single-pass type I membrane protein</topology>
    </subcellularLocation>
</comment>
<evidence type="ECO:0000256" key="13">
    <source>
        <dbReference type="ARBA" id="ARBA00023136"/>
    </source>
</evidence>
<dbReference type="Gramene" id="OE9A002336T1">
    <property type="protein sequence ID" value="OE9A002336C1"/>
    <property type="gene ID" value="OE9A002336"/>
</dbReference>
<dbReference type="Pfam" id="PF13947">
    <property type="entry name" value="GUB_WAK_bind"/>
    <property type="match status" value="1"/>
</dbReference>
<feature type="domain" description="EGF-like" evidence="23">
    <location>
        <begin position="314"/>
        <end position="348"/>
    </location>
</feature>
<keyword evidence="3 19" id="KW-0245">EGF-like domain</keyword>
<dbReference type="FunFam" id="1.10.510.10:FF:000084">
    <property type="entry name" value="Wall-associated receptor kinase 2"/>
    <property type="match status" value="1"/>
</dbReference>
<proteinExistence type="predicted"/>
<evidence type="ECO:0000313" key="24">
    <source>
        <dbReference type="EMBL" id="CAA2971356.1"/>
    </source>
</evidence>
<dbReference type="InterPro" id="IPR000742">
    <property type="entry name" value="EGF"/>
</dbReference>
<dbReference type="PROSITE" id="PS01186">
    <property type="entry name" value="EGF_2"/>
    <property type="match status" value="1"/>
</dbReference>
<dbReference type="Proteomes" id="UP000594638">
    <property type="component" value="Unassembled WGS sequence"/>
</dbReference>
<dbReference type="InterPro" id="IPR025287">
    <property type="entry name" value="WAK_GUB"/>
</dbReference>
<evidence type="ECO:0000256" key="12">
    <source>
        <dbReference type="ARBA" id="ARBA00022989"/>
    </source>
</evidence>
<evidence type="ECO:0000256" key="2">
    <source>
        <dbReference type="ARBA" id="ARBA00022527"/>
    </source>
</evidence>
<keyword evidence="4" id="KW-0597">Phosphoprotein</keyword>
<dbReference type="CDD" id="cd00054">
    <property type="entry name" value="EGF_CA"/>
    <property type="match status" value="2"/>
</dbReference>
<dbReference type="InterPro" id="IPR049883">
    <property type="entry name" value="NOTCH1_EGF-like"/>
</dbReference>
<dbReference type="GO" id="GO:0007166">
    <property type="term" value="P:cell surface receptor signaling pathway"/>
    <property type="evidence" value="ECO:0007669"/>
    <property type="project" value="InterPro"/>
</dbReference>
<evidence type="ECO:0000256" key="15">
    <source>
        <dbReference type="ARBA" id="ARBA00023180"/>
    </source>
</evidence>
<dbReference type="AlphaFoldDB" id="A0A8S0QZW9"/>
<dbReference type="CDD" id="cd14066">
    <property type="entry name" value="STKc_IRAK"/>
    <property type="match status" value="1"/>
</dbReference>
<evidence type="ECO:0000256" key="16">
    <source>
        <dbReference type="ARBA" id="ARBA00047558"/>
    </source>
</evidence>
<evidence type="ECO:0000256" key="21">
    <source>
        <dbReference type="SAM" id="SignalP"/>
    </source>
</evidence>
<comment type="caution">
    <text evidence="19">Lacks conserved residue(s) required for the propagation of feature annotation.</text>
</comment>
<evidence type="ECO:0000259" key="22">
    <source>
        <dbReference type="PROSITE" id="PS50011"/>
    </source>
</evidence>
<evidence type="ECO:0000256" key="1">
    <source>
        <dbReference type="ARBA" id="ARBA00004479"/>
    </source>
</evidence>
<dbReference type="SMART" id="SM00220">
    <property type="entry name" value="S_TKc"/>
    <property type="match status" value="1"/>
</dbReference>
<comment type="caution">
    <text evidence="24">The sequence shown here is derived from an EMBL/GenBank/DDBJ whole genome shotgun (WGS) entry which is preliminary data.</text>
</comment>
<dbReference type="InterPro" id="IPR018097">
    <property type="entry name" value="EGF_Ca-bd_CS"/>
</dbReference>
<dbReference type="GO" id="GO:0005509">
    <property type="term" value="F:calcium ion binding"/>
    <property type="evidence" value="ECO:0007669"/>
    <property type="project" value="InterPro"/>
</dbReference>
<feature type="domain" description="Protein kinase" evidence="22">
    <location>
        <begin position="442"/>
        <end position="715"/>
    </location>
</feature>
<dbReference type="PROSITE" id="PS00108">
    <property type="entry name" value="PROTEIN_KINASE_ST"/>
    <property type="match status" value="1"/>
</dbReference>
<dbReference type="SMART" id="SM00181">
    <property type="entry name" value="EGF"/>
    <property type="match status" value="2"/>
</dbReference>
<accession>A0A8S0QZW9</accession>
<dbReference type="PROSITE" id="PS50011">
    <property type="entry name" value="PROTEIN_KINASE_DOM"/>
    <property type="match status" value="1"/>
</dbReference>
<dbReference type="PROSITE" id="PS01187">
    <property type="entry name" value="EGF_CA"/>
    <property type="match status" value="1"/>
</dbReference>
<feature type="signal peptide" evidence="21">
    <location>
        <begin position="1"/>
        <end position="19"/>
    </location>
</feature>
<evidence type="ECO:0000256" key="19">
    <source>
        <dbReference type="PROSITE-ProRule" id="PRU00076"/>
    </source>
</evidence>
<comment type="function">
    <text evidence="18">Serine/threonine-protein kinase that may function as a signaling receptor of extracellular matrix component. Binding to pectin may have significance in the control of cell expansion, morphogenesis and development.</text>
</comment>
<dbReference type="PANTHER" id="PTHR27005:SF515">
    <property type="entry name" value="WALL-ASSOCIATED RECEPTOR KINASE-LIKE 10-RELATED"/>
    <property type="match status" value="1"/>
</dbReference>
<evidence type="ECO:0000259" key="23">
    <source>
        <dbReference type="PROSITE" id="PS50026"/>
    </source>
</evidence>
<dbReference type="Gene3D" id="3.30.200.20">
    <property type="entry name" value="Phosphorylase Kinase, domain 1"/>
    <property type="match status" value="1"/>
</dbReference>
<dbReference type="InterPro" id="IPR000719">
    <property type="entry name" value="Prot_kinase_dom"/>
</dbReference>
<dbReference type="FunFam" id="2.10.25.10:FF:000038">
    <property type="entry name" value="Fibrillin 2"/>
    <property type="match status" value="1"/>
</dbReference>
<evidence type="ECO:0000256" key="10">
    <source>
        <dbReference type="ARBA" id="ARBA00022777"/>
    </source>
</evidence>
<evidence type="ECO:0000256" key="5">
    <source>
        <dbReference type="ARBA" id="ARBA00022679"/>
    </source>
</evidence>
<dbReference type="PANTHER" id="PTHR27005">
    <property type="entry name" value="WALL-ASSOCIATED RECEPTOR KINASE-LIKE 21"/>
    <property type="match status" value="1"/>
</dbReference>
<dbReference type="Gene3D" id="1.10.510.10">
    <property type="entry name" value="Transferase(Phosphotransferase) domain 1"/>
    <property type="match status" value="1"/>
</dbReference>
<keyword evidence="12 20" id="KW-1133">Transmembrane helix</keyword>
<dbReference type="Pfam" id="PF07645">
    <property type="entry name" value="EGF_CA"/>
    <property type="match status" value="1"/>
</dbReference>
<dbReference type="SUPFAM" id="SSF57196">
    <property type="entry name" value="EGF/Laminin"/>
    <property type="match status" value="1"/>
</dbReference>
<dbReference type="Pfam" id="PF07714">
    <property type="entry name" value="PK_Tyr_Ser-Thr"/>
    <property type="match status" value="1"/>
</dbReference>
<evidence type="ECO:0000256" key="11">
    <source>
        <dbReference type="ARBA" id="ARBA00022840"/>
    </source>
</evidence>
<dbReference type="SMART" id="SM00179">
    <property type="entry name" value="EGF_CA"/>
    <property type="match status" value="2"/>
</dbReference>
<evidence type="ECO:0000256" key="9">
    <source>
        <dbReference type="ARBA" id="ARBA00022741"/>
    </source>
</evidence>
<evidence type="ECO:0000256" key="8">
    <source>
        <dbReference type="ARBA" id="ARBA00022737"/>
    </source>
</evidence>
<dbReference type="GO" id="GO:0030247">
    <property type="term" value="F:polysaccharide binding"/>
    <property type="evidence" value="ECO:0007669"/>
    <property type="project" value="InterPro"/>
</dbReference>
<name>A0A8S0QZW9_OLEEU</name>
<comment type="catalytic activity">
    <reaction evidence="16">
        <text>L-seryl-[protein] + ATP = O-phospho-L-seryl-[protein] + ADP + H(+)</text>
        <dbReference type="Rhea" id="RHEA:17989"/>
        <dbReference type="Rhea" id="RHEA-COMP:9863"/>
        <dbReference type="Rhea" id="RHEA-COMP:11604"/>
        <dbReference type="ChEBI" id="CHEBI:15378"/>
        <dbReference type="ChEBI" id="CHEBI:29999"/>
        <dbReference type="ChEBI" id="CHEBI:30616"/>
        <dbReference type="ChEBI" id="CHEBI:83421"/>
        <dbReference type="ChEBI" id="CHEBI:456216"/>
    </reaction>
</comment>
<evidence type="ECO:0000313" key="25">
    <source>
        <dbReference type="Proteomes" id="UP000594638"/>
    </source>
</evidence>
<keyword evidence="13 20" id="KW-0472">Membrane</keyword>
<dbReference type="InterPro" id="IPR000152">
    <property type="entry name" value="EGF-type_Asp/Asn_hydroxyl_site"/>
</dbReference>
<dbReference type="FunFam" id="3.30.200.20:FF:000043">
    <property type="entry name" value="Wall-associated receptor kinase 2"/>
    <property type="match status" value="1"/>
</dbReference>
<keyword evidence="7 21" id="KW-0732">Signal</keyword>
<keyword evidence="24" id="KW-0675">Receptor</keyword>
<feature type="transmembrane region" description="Helical" evidence="20">
    <location>
        <begin position="366"/>
        <end position="389"/>
    </location>
</feature>
<evidence type="ECO:0000256" key="18">
    <source>
        <dbReference type="ARBA" id="ARBA00058961"/>
    </source>
</evidence>
<feature type="domain" description="EGF-like" evidence="23">
    <location>
        <begin position="271"/>
        <end position="313"/>
    </location>
</feature>
<organism evidence="24 25">
    <name type="scientific">Olea europaea subsp. europaea</name>
    <dbReference type="NCBI Taxonomy" id="158383"/>
    <lineage>
        <taxon>Eukaryota</taxon>
        <taxon>Viridiplantae</taxon>
        <taxon>Streptophyta</taxon>
        <taxon>Embryophyta</taxon>
        <taxon>Tracheophyta</taxon>
        <taxon>Spermatophyta</taxon>
        <taxon>Magnoliopsida</taxon>
        <taxon>eudicotyledons</taxon>
        <taxon>Gunneridae</taxon>
        <taxon>Pentapetalae</taxon>
        <taxon>asterids</taxon>
        <taxon>lamiids</taxon>
        <taxon>Lamiales</taxon>
        <taxon>Oleaceae</taxon>
        <taxon>Oleeae</taxon>
        <taxon>Olea</taxon>
    </lineage>
</organism>
<evidence type="ECO:0000256" key="6">
    <source>
        <dbReference type="ARBA" id="ARBA00022692"/>
    </source>
</evidence>
<keyword evidence="10 24" id="KW-0418">Kinase</keyword>
<sequence>MLEHLVFLQIFCIFSLAVASPWNATTNSTKPGCLSRCGNLEIPYPFGIGSKCSLDTYYNITCDTSFDPPKPYLVYPVLSFNGSDSSYEVVNISETQIYVKNSEVQLAKACYGMGFDNKTQNSSLLLDFFFYPYTLSNANQVTSFGCDDLVMIQSDKFNESDGGVACVSYCRDSSDSVGICQVRGCCQTSISNVSFLDVQLYDMRSVWGLDHKRFRCSFAFLGMIGDYDKYNFNLSHLNDSTTFLNNNKEFMSMPLVLDWGIAPHMDCTVAAQNSTSYACKKNSDCINLNSTDLGGYQCRCKKGYEGNPYLGCQDINECMNNHECISYGACTNTEGSYQCSCPSGYSGDGKRNGSGCIQISGPHGKLAIGVSLGAAMGLVGLLSTCFWLNKFQKKRKTKKRKEKFFKQNGGLLLQQQISTDEGILEKTRLFSVKELEKATDHFSESRILGEGGQGMVYKGMLSDGKIVAIKKSKVVDENQVEQFINEIVMLSQVIHRNVVKLLGCCLETEVPLLVYEFICNGTLYDRIRDKSDEFPLSWTMRLKIAVEVSEALAYLHSATSIPIYHRDIKSTNILLDEKYVAKVSDFGTSRSIAMDHTHLTTLVKGTFGYLDPEYFQSSQFTEKSDVYSFGVVLVELLTGQRPISFAKTGEERSLATRFLLCMEADNLEKILDSQVLEQGKREELIAVAKLAQRCLNLNGKKRPLMKEVAAELEIIKISQTHSTASDTKYQDIQLRKSKAILVSDDDYTWTSTSDNIIPLADAHPLMIHTA</sequence>
<dbReference type="InterPro" id="IPR008271">
    <property type="entry name" value="Ser/Thr_kinase_AS"/>
</dbReference>
<dbReference type="PROSITE" id="PS00010">
    <property type="entry name" value="ASX_HYDROXYL"/>
    <property type="match status" value="1"/>
</dbReference>